<evidence type="ECO:0000313" key="10">
    <source>
        <dbReference type="Proteomes" id="UP000188184"/>
    </source>
</evidence>
<dbReference type="AlphaFoldDB" id="A0A1Q2L515"/>
<gene>
    <name evidence="9" type="ORF">B0X71_03620</name>
</gene>
<dbReference type="InterPro" id="IPR034006">
    <property type="entry name" value="M3B_PepF_2"/>
</dbReference>
<evidence type="ECO:0000259" key="8">
    <source>
        <dbReference type="Pfam" id="PF08439"/>
    </source>
</evidence>
<dbReference type="InterPro" id="IPR001333">
    <property type="entry name" value="Peptidase_M32_Taq"/>
</dbReference>
<evidence type="ECO:0000256" key="4">
    <source>
        <dbReference type="ARBA" id="ARBA00022833"/>
    </source>
</evidence>
<comment type="similarity">
    <text evidence="6">Belongs to the peptidase M3 family.</text>
</comment>
<feature type="domain" description="Oligopeptidase F N-terminal" evidence="8">
    <location>
        <begin position="111"/>
        <end position="178"/>
    </location>
</feature>
<dbReference type="Pfam" id="PF01432">
    <property type="entry name" value="Peptidase_M3"/>
    <property type="match status" value="1"/>
</dbReference>
<dbReference type="CDD" id="cd09607">
    <property type="entry name" value="M3B_PepF"/>
    <property type="match status" value="1"/>
</dbReference>
<dbReference type="InterPro" id="IPR013647">
    <property type="entry name" value="OligopepF_N_dom"/>
</dbReference>
<dbReference type="Gene3D" id="1.10.1370.20">
    <property type="entry name" value="Oligoendopeptidase f, C-terminal domain"/>
    <property type="match status" value="1"/>
</dbReference>
<keyword evidence="5 6" id="KW-0482">Metalloprotease</keyword>
<evidence type="ECO:0000256" key="5">
    <source>
        <dbReference type="ARBA" id="ARBA00023049"/>
    </source>
</evidence>
<dbReference type="GO" id="GO:0046872">
    <property type="term" value="F:metal ion binding"/>
    <property type="evidence" value="ECO:0007669"/>
    <property type="project" value="UniProtKB-UniRule"/>
</dbReference>
<keyword evidence="10" id="KW-1185">Reference proteome</keyword>
<organism evidence="9 10">
    <name type="scientific">Planococcus lenghuensis</name>
    <dbReference type="NCBI Taxonomy" id="2213202"/>
    <lineage>
        <taxon>Bacteria</taxon>
        <taxon>Bacillati</taxon>
        <taxon>Bacillota</taxon>
        <taxon>Bacilli</taxon>
        <taxon>Bacillales</taxon>
        <taxon>Caryophanaceae</taxon>
        <taxon>Planococcus</taxon>
    </lineage>
</organism>
<dbReference type="PANTHER" id="PTHR34217">
    <property type="entry name" value="METAL-DEPENDENT CARBOXYPEPTIDASE"/>
    <property type="match status" value="1"/>
</dbReference>
<feature type="domain" description="Peptidase M3A/M3B catalytic" evidence="7">
    <location>
        <begin position="201"/>
        <end position="577"/>
    </location>
</feature>
<comment type="cofactor">
    <cofactor evidence="6">
        <name>Zn(2+)</name>
        <dbReference type="ChEBI" id="CHEBI:29105"/>
    </cofactor>
    <text evidence="6">Binds 1 zinc ion.</text>
</comment>
<evidence type="ECO:0000256" key="3">
    <source>
        <dbReference type="ARBA" id="ARBA00022801"/>
    </source>
</evidence>
<name>A0A1Q2L515_9BACL</name>
<evidence type="ECO:0000256" key="1">
    <source>
        <dbReference type="ARBA" id="ARBA00022670"/>
    </source>
</evidence>
<sequence>MEQTIYQNWELDSLYDGGSRSERLKKLMKELRTKIPILQEALKSVGEDQDQLADILTGVQFVQAGWEEVDDFLICAYSDNVEDREAVNLMDESGIIRSELNTLQAELDQVLAAIPEAAWLEFTGRDDVAPLSFYLSECRERVQERLPLEQEKVISALAVNGFDGWEQLHGQLLTQLKFPLPQDGETEAVSVGQAYMQAMFANDRSVRQQTAAIMREVCASRSDLYASVLNRIAGFRLDVYRQRGWDNLLKELLEQNRIQEESLQAMLAAIQRNSDCIRTYLKRKAEVDGLDRLAWYDLAAPSFKTEETVPYEEAVRIITNQFHRFSPKLGEFADYAFTARWIEAENRKGKGEGGFCASLPLSKESRIFLTYRDTYQDVIVIAHELGHAYHNFILHEEPAFARAKGTSVAETASTFLENLVLDAAIDGVESDREKLALLEMKISNAIQYAGMLPNVFRFEQKLYEKRKAGLVSVEEIRQLLKAEENTLYEGIVEDLNDHIWMYTSHFYDTKTPFYNIPYTIGYLFSNGIYSLAKEKGTAFVDRYDELLRHSGRMTMEQLAMEYLGEDLTQPAFWDKALRPVQEAVAEYIRLTDKLQP</sequence>
<dbReference type="Proteomes" id="UP000188184">
    <property type="component" value="Chromosome"/>
</dbReference>
<keyword evidence="1 6" id="KW-0645">Protease</keyword>
<dbReference type="EMBL" id="CP019640">
    <property type="protein sequence ID" value="AQQ54982.1"/>
    <property type="molecule type" value="Genomic_DNA"/>
</dbReference>
<dbReference type="Gene3D" id="1.20.140.70">
    <property type="entry name" value="Oligopeptidase f, N-terminal domain"/>
    <property type="match status" value="1"/>
</dbReference>
<evidence type="ECO:0000256" key="6">
    <source>
        <dbReference type="RuleBase" id="RU003435"/>
    </source>
</evidence>
<dbReference type="Pfam" id="PF08439">
    <property type="entry name" value="Peptidase_M3_N"/>
    <property type="match status" value="1"/>
</dbReference>
<dbReference type="GO" id="GO:0006508">
    <property type="term" value="P:proteolysis"/>
    <property type="evidence" value="ECO:0007669"/>
    <property type="project" value="UniProtKB-KW"/>
</dbReference>
<protein>
    <submittedName>
        <fullName evidence="9">Oligoendopeptidase F</fullName>
    </submittedName>
</protein>
<dbReference type="InterPro" id="IPR042088">
    <property type="entry name" value="OligoPept_F_C"/>
</dbReference>
<evidence type="ECO:0000256" key="2">
    <source>
        <dbReference type="ARBA" id="ARBA00022723"/>
    </source>
</evidence>
<dbReference type="GO" id="GO:0004181">
    <property type="term" value="F:metallocarboxypeptidase activity"/>
    <property type="evidence" value="ECO:0007669"/>
    <property type="project" value="InterPro"/>
</dbReference>
<dbReference type="InterPro" id="IPR001567">
    <property type="entry name" value="Pept_M3A_M3B_dom"/>
</dbReference>
<evidence type="ECO:0000313" key="9">
    <source>
        <dbReference type="EMBL" id="AQQ54982.1"/>
    </source>
</evidence>
<accession>A0A1Q2L515</accession>
<keyword evidence="3 6" id="KW-0378">Hydrolase</keyword>
<keyword evidence="2 6" id="KW-0479">Metal-binding</keyword>
<dbReference type="KEGG" id="pmar:B0X71_03620"/>
<proteinExistence type="inferred from homology"/>
<evidence type="ECO:0000259" key="7">
    <source>
        <dbReference type="Pfam" id="PF01432"/>
    </source>
</evidence>
<reference evidence="9 10" key="1">
    <citation type="submission" date="2017-02" db="EMBL/GenBank/DDBJ databases">
        <title>The complete genomic sequence of a novel cold adapted crude oil-degrading bacterium Planococcus qaidamina Y42.</title>
        <authorList>
            <person name="Yang R."/>
        </authorList>
    </citation>
    <scope>NUCLEOTIDE SEQUENCE [LARGE SCALE GENOMIC DNA]</scope>
    <source>
        <strain evidence="9 10">Y42</strain>
    </source>
</reference>
<dbReference type="PANTHER" id="PTHR34217:SF1">
    <property type="entry name" value="CARBOXYPEPTIDASE 1"/>
    <property type="match status" value="1"/>
</dbReference>
<dbReference type="GO" id="GO:0004222">
    <property type="term" value="F:metalloendopeptidase activity"/>
    <property type="evidence" value="ECO:0007669"/>
    <property type="project" value="InterPro"/>
</dbReference>
<keyword evidence="4 6" id="KW-0862">Zinc</keyword>
<dbReference type="OrthoDB" id="9769691at2"/>
<dbReference type="SUPFAM" id="SSF55486">
    <property type="entry name" value="Metalloproteases ('zincins'), catalytic domain"/>
    <property type="match status" value="1"/>
</dbReference>